<dbReference type="InterPro" id="IPR029058">
    <property type="entry name" value="AB_hydrolase_fold"/>
</dbReference>
<protein>
    <recommendedName>
        <fullName evidence="3">AB hydrolase-1 domain-containing protein</fullName>
    </recommendedName>
</protein>
<dbReference type="EMBL" id="CADCWL010000050">
    <property type="protein sequence ID" value="CAA9555472.1"/>
    <property type="molecule type" value="Genomic_DNA"/>
</dbReference>
<dbReference type="InterPro" id="IPR050261">
    <property type="entry name" value="FrsA_esterase"/>
</dbReference>
<name>A0A6J4UQJ8_9BACT</name>
<dbReference type="Pfam" id="PF12697">
    <property type="entry name" value="Abhydrolase_6"/>
    <property type="match status" value="1"/>
</dbReference>
<dbReference type="PANTHER" id="PTHR22946">
    <property type="entry name" value="DIENELACTONE HYDROLASE DOMAIN-CONTAINING PROTEIN-RELATED"/>
    <property type="match status" value="1"/>
</dbReference>
<evidence type="ECO:0000313" key="4">
    <source>
        <dbReference type="EMBL" id="CAA9555472.1"/>
    </source>
</evidence>
<dbReference type="InterPro" id="IPR000073">
    <property type="entry name" value="AB_hydrolase_1"/>
</dbReference>
<reference evidence="4" key="1">
    <citation type="submission" date="2020-02" db="EMBL/GenBank/DDBJ databases">
        <authorList>
            <person name="Meier V. D."/>
        </authorList>
    </citation>
    <scope>NUCLEOTIDE SEQUENCE</scope>
    <source>
        <strain evidence="4">AVDCRST_MAG19</strain>
    </source>
</reference>
<dbReference type="SUPFAM" id="SSF53474">
    <property type="entry name" value="alpha/beta-Hydrolases"/>
    <property type="match status" value="1"/>
</dbReference>
<organism evidence="4">
    <name type="scientific">uncultured Thermomicrobiales bacterium</name>
    <dbReference type="NCBI Taxonomy" id="1645740"/>
    <lineage>
        <taxon>Bacteria</taxon>
        <taxon>Pseudomonadati</taxon>
        <taxon>Thermomicrobiota</taxon>
        <taxon>Thermomicrobia</taxon>
        <taxon>Thermomicrobiales</taxon>
        <taxon>environmental samples</taxon>
    </lineage>
</organism>
<feature type="region of interest" description="Disordered" evidence="2">
    <location>
        <begin position="390"/>
        <end position="422"/>
    </location>
</feature>
<dbReference type="AlphaFoldDB" id="A0A6J4UQJ8"/>
<evidence type="ECO:0000256" key="1">
    <source>
        <dbReference type="ARBA" id="ARBA00038115"/>
    </source>
</evidence>
<dbReference type="Gene3D" id="3.40.50.1820">
    <property type="entry name" value="alpha/beta hydrolase"/>
    <property type="match status" value="1"/>
</dbReference>
<evidence type="ECO:0000259" key="3">
    <source>
        <dbReference type="Pfam" id="PF12697"/>
    </source>
</evidence>
<dbReference type="Gene3D" id="1.20.1440.110">
    <property type="entry name" value="acylaminoacyl peptidase"/>
    <property type="match status" value="1"/>
</dbReference>
<accession>A0A6J4UQJ8</accession>
<comment type="similarity">
    <text evidence="1">Belongs to the AB hydrolase superfamily. FUS2 hydrolase family.</text>
</comment>
<sequence>MTDARLPVSAPRPSPLSARAWRVGHRLTRSRLDLLLRARPAASYPVERGRFRAMGLPDDAVESALRHVRSIAGWDAAWTRVAQGFLAEARRLGSEERPLAVATARRHAALLYHVAQLLAFDDPKKVRALRASATTLFAKSLPALMPAATRVDPAWRASSLPGYLIRSERGPRPTPLAVILNGSSTAKEETLLWSAAFLDHGIAVLALDWPGTGETTPTMRASADCEDLTDGVLAFAKEDPGLDERRVALLGCGLGGALAVRCAAFDRRIAAAVAVTAPYDATPWLASANPLAVEQLAALAGGADALVDLASGFALPEIGRRLRCPLLVVGAAGDLLVPPSESVRLARAVGELGTLVWFPEGGHGLYGAVDEWTEDAARWLGAVLDHPAHGKSTGVDTHGHQTLPAPAAAREGKTADATFDMT</sequence>
<feature type="domain" description="AB hydrolase-1" evidence="3">
    <location>
        <begin position="192"/>
        <end position="364"/>
    </location>
</feature>
<gene>
    <name evidence="4" type="ORF">AVDCRST_MAG19-1173</name>
</gene>
<proteinExistence type="inferred from homology"/>
<evidence type="ECO:0000256" key="2">
    <source>
        <dbReference type="SAM" id="MobiDB-lite"/>
    </source>
</evidence>
<dbReference type="PANTHER" id="PTHR22946:SF12">
    <property type="entry name" value="CONIDIAL PIGMENT BIOSYNTHESIS PROTEIN AYG1 (AFU_ORTHOLOGUE AFUA_2G17550)"/>
    <property type="match status" value="1"/>
</dbReference>